<reference evidence="9 10" key="1">
    <citation type="submission" date="2019-04" db="EMBL/GenBank/DDBJ databases">
        <title>Isolation and culture of sulfate reducing bacteria from the cold seep of the South China Sea.</title>
        <authorList>
            <person name="Sun C."/>
            <person name="Liu R."/>
        </authorList>
    </citation>
    <scope>NUCLEOTIDE SEQUENCE [LARGE SCALE GENOMIC DNA]</scope>
    <source>
        <strain evidence="9 10">CS1</strain>
    </source>
</reference>
<dbReference type="Pfam" id="PF02321">
    <property type="entry name" value="OEP"/>
    <property type="match status" value="1"/>
</dbReference>
<evidence type="ECO:0000256" key="5">
    <source>
        <dbReference type="ARBA" id="ARBA00022692"/>
    </source>
</evidence>
<keyword evidence="6 8" id="KW-0472">Membrane</keyword>
<evidence type="ECO:0000256" key="1">
    <source>
        <dbReference type="ARBA" id="ARBA00004442"/>
    </source>
</evidence>
<evidence type="ECO:0000256" key="4">
    <source>
        <dbReference type="ARBA" id="ARBA00022452"/>
    </source>
</evidence>
<sequence>MSCAMAISLKADQDILVTLIPRLLRNLAYILVRLVPLVLVLLCVLASPGLAADENEEDVAPIVPTEPLKFDDALRLTLQQSPQLVSSAVEIKVKRLDVWDTRADLLPDFYLTSNIRLNNPDDRTSKPFSFNFSFGSYDPIRAYFSIESKQLLTDYAVLEHLSVIDDVFGSIGKVYMTLNFLDKLKQNYVKGVELANQNKAFATKRYNEGWGLALDVLIADKALKEAQQKRDQADSDRLVALDRLKGFLGLMPEQAVTLDLKDARKQLLRDFDFRNVSLEYAIENSIELKQRRIDVLLQKDKLTLAYAKYFPQYSFGINREYSSRSNNDVYMATIGFVVPLWDWGERYRNVVREKRGIRKVRAEYRTKTLEFRSDFLDMRNDALKLATNLKLAHNEAEIDALKKQKAEIQFKSGSLPFPEYIGALQDSLSARTVLLSKEFEYDLKLFEFRKFTGHLYTSYVDAAQYSH</sequence>
<dbReference type="PANTHER" id="PTHR30026:SF20">
    <property type="entry name" value="OUTER MEMBRANE PROTEIN TOLC"/>
    <property type="match status" value="1"/>
</dbReference>
<keyword evidence="10" id="KW-1185">Reference proteome</keyword>
<evidence type="ECO:0000256" key="8">
    <source>
        <dbReference type="SAM" id="Phobius"/>
    </source>
</evidence>
<proteinExistence type="inferred from homology"/>
<evidence type="ECO:0000256" key="7">
    <source>
        <dbReference type="ARBA" id="ARBA00023237"/>
    </source>
</evidence>
<dbReference type="SUPFAM" id="SSF56954">
    <property type="entry name" value="Outer membrane efflux proteins (OEP)"/>
    <property type="match status" value="1"/>
</dbReference>
<keyword evidence="7" id="KW-0998">Cell outer membrane</keyword>
<evidence type="ECO:0000256" key="2">
    <source>
        <dbReference type="ARBA" id="ARBA00007613"/>
    </source>
</evidence>
<dbReference type="EMBL" id="CP039543">
    <property type="protein sequence ID" value="QJT08416.1"/>
    <property type="molecule type" value="Genomic_DNA"/>
</dbReference>
<gene>
    <name evidence="9" type="ORF">E8L03_05520</name>
</gene>
<feature type="transmembrane region" description="Helical" evidence="8">
    <location>
        <begin position="30"/>
        <end position="51"/>
    </location>
</feature>
<dbReference type="Gene3D" id="1.20.1600.10">
    <property type="entry name" value="Outer membrane efflux proteins (OEP)"/>
    <property type="match status" value="1"/>
</dbReference>
<organism evidence="9 10">
    <name type="scientific">Oceanidesulfovibrio marinus</name>
    <dbReference type="NCBI Taxonomy" id="370038"/>
    <lineage>
        <taxon>Bacteria</taxon>
        <taxon>Pseudomonadati</taxon>
        <taxon>Thermodesulfobacteriota</taxon>
        <taxon>Desulfovibrionia</taxon>
        <taxon>Desulfovibrionales</taxon>
        <taxon>Desulfovibrionaceae</taxon>
        <taxon>Oceanidesulfovibrio</taxon>
    </lineage>
</organism>
<keyword evidence="3" id="KW-0813">Transport</keyword>
<evidence type="ECO:0000313" key="10">
    <source>
        <dbReference type="Proteomes" id="UP000503251"/>
    </source>
</evidence>
<evidence type="ECO:0000256" key="6">
    <source>
        <dbReference type="ARBA" id="ARBA00023136"/>
    </source>
</evidence>
<keyword evidence="4" id="KW-1134">Transmembrane beta strand</keyword>
<dbReference type="RefSeq" id="WP_171266788.1">
    <property type="nucleotide sequence ID" value="NZ_CP039543.1"/>
</dbReference>
<name>A0ABX6NCT7_9BACT</name>
<evidence type="ECO:0000313" key="9">
    <source>
        <dbReference type="EMBL" id="QJT08416.1"/>
    </source>
</evidence>
<accession>A0ABX6NCT7</accession>
<evidence type="ECO:0000256" key="3">
    <source>
        <dbReference type="ARBA" id="ARBA00022448"/>
    </source>
</evidence>
<comment type="subcellular location">
    <subcellularLocation>
        <location evidence="1">Cell outer membrane</location>
    </subcellularLocation>
</comment>
<comment type="similarity">
    <text evidence="2">Belongs to the outer membrane factor (OMF) (TC 1.B.17) family.</text>
</comment>
<keyword evidence="5 8" id="KW-0812">Transmembrane</keyword>
<dbReference type="InterPro" id="IPR051906">
    <property type="entry name" value="TolC-like"/>
</dbReference>
<dbReference type="InterPro" id="IPR003423">
    <property type="entry name" value="OMP_efflux"/>
</dbReference>
<dbReference type="PANTHER" id="PTHR30026">
    <property type="entry name" value="OUTER MEMBRANE PROTEIN TOLC"/>
    <property type="match status" value="1"/>
</dbReference>
<dbReference type="Proteomes" id="UP000503251">
    <property type="component" value="Chromosome"/>
</dbReference>
<protein>
    <submittedName>
        <fullName evidence="9">TolC family protein</fullName>
    </submittedName>
</protein>
<keyword evidence="8" id="KW-1133">Transmembrane helix</keyword>